<dbReference type="InterPro" id="IPR043502">
    <property type="entry name" value="DNA/RNA_pol_sf"/>
</dbReference>
<evidence type="ECO:0000313" key="4">
    <source>
        <dbReference type="Proteomes" id="UP001274896"/>
    </source>
</evidence>
<feature type="compositionally biased region" description="Low complexity" evidence="1">
    <location>
        <begin position="100"/>
        <end position="111"/>
    </location>
</feature>
<dbReference type="PANTHER" id="PTHR19446">
    <property type="entry name" value="REVERSE TRANSCRIPTASES"/>
    <property type="match status" value="1"/>
</dbReference>
<dbReference type="Proteomes" id="UP001274896">
    <property type="component" value="Unassembled WGS sequence"/>
</dbReference>
<protein>
    <recommendedName>
        <fullName evidence="2">Reverse transcriptase domain-containing protein</fullName>
    </recommendedName>
</protein>
<proteinExistence type="predicted"/>
<dbReference type="CDD" id="cd01650">
    <property type="entry name" value="RT_nLTR_like"/>
    <property type="match status" value="1"/>
</dbReference>
<accession>A0AAE0RD19</accession>
<reference evidence="3" key="1">
    <citation type="submission" date="2023-06" db="EMBL/GenBank/DDBJ databases">
        <title>Male Hemibagrus guttatus genome.</title>
        <authorList>
            <person name="Bian C."/>
        </authorList>
    </citation>
    <scope>NUCLEOTIDE SEQUENCE</scope>
    <source>
        <strain evidence="3">Male_cb2023</strain>
        <tissue evidence="3">Muscle</tissue>
    </source>
</reference>
<keyword evidence="4" id="KW-1185">Reference proteome</keyword>
<dbReference type="Pfam" id="PF00078">
    <property type="entry name" value="RVT_1"/>
    <property type="match status" value="1"/>
</dbReference>
<sequence>MAGCDGGEMPETGTLDCPSRSHKAGNSATCGRAGNHSAAPVKYLVSICWWISCMFVLKDWTTEPSGSARQQSDPGVSERPGAGRGRHTAGDVPPAATVRPAAEGPGAAAAPDLTESEPKPSLQPRRPLELRQPRKSHARAEPAAAEPRLARPDRKKPWSTEKSSVGSGAVLEPPTLTEAGAEVQGNRMETPDTTPVQGERGRHGTWRMSPFSKYRIKGKNKYTLNVTRDIVRSLKALEIEIVELQRLEATGDRGHIEALKKSGDLLSESTEIRKQTVSFYSKLYSSEWSGAQVVEDSFLVGLPKLSERAARELDRELSLEELHEALQRMENGRASGGAVLTLLPKKGDLTHLKNWRPVSLLCTDYKLLSKALASRLTKVMERLIPRQTYCVPDRSIFDNVYLIRDILDVSRLLGLKTGLIFLDQEKAFDRVEHEYLWKVLETFGFNPGFVAMIRVLYCEN</sequence>
<dbReference type="InterPro" id="IPR000477">
    <property type="entry name" value="RT_dom"/>
</dbReference>
<dbReference type="EMBL" id="JAUCMX010000003">
    <property type="protein sequence ID" value="KAK3550685.1"/>
    <property type="molecule type" value="Genomic_DNA"/>
</dbReference>
<dbReference type="SUPFAM" id="SSF56672">
    <property type="entry name" value="DNA/RNA polymerases"/>
    <property type="match status" value="1"/>
</dbReference>
<name>A0AAE0RD19_9TELE</name>
<evidence type="ECO:0000259" key="2">
    <source>
        <dbReference type="PROSITE" id="PS50878"/>
    </source>
</evidence>
<gene>
    <name evidence="3" type="ORF">QTP70_002399</name>
</gene>
<organism evidence="3 4">
    <name type="scientific">Hemibagrus guttatus</name>
    <dbReference type="NCBI Taxonomy" id="175788"/>
    <lineage>
        <taxon>Eukaryota</taxon>
        <taxon>Metazoa</taxon>
        <taxon>Chordata</taxon>
        <taxon>Craniata</taxon>
        <taxon>Vertebrata</taxon>
        <taxon>Euteleostomi</taxon>
        <taxon>Actinopterygii</taxon>
        <taxon>Neopterygii</taxon>
        <taxon>Teleostei</taxon>
        <taxon>Ostariophysi</taxon>
        <taxon>Siluriformes</taxon>
        <taxon>Bagridae</taxon>
        <taxon>Hemibagrus</taxon>
    </lineage>
</organism>
<feature type="domain" description="Reverse transcriptase" evidence="2">
    <location>
        <begin position="324"/>
        <end position="460"/>
    </location>
</feature>
<dbReference type="PROSITE" id="PS50878">
    <property type="entry name" value="RT_POL"/>
    <property type="match status" value="1"/>
</dbReference>
<dbReference type="AlphaFoldDB" id="A0AAE0RD19"/>
<comment type="caution">
    <text evidence="3">The sequence shown here is derived from an EMBL/GenBank/DDBJ whole genome shotgun (WGS) entry which is preliminary data.</text>
</comment>
<feature type="region of interest" description="Disordered" evidence="1">
    <location>
        <begin position="1"/>
        <end position="35"/>
    </location>
</feature>
<feature type="compositionally biased region" description="Basic and acidic residues" evidence="1">
    <location>
        <begin position="148"/>
        <end position="159"/>
    </location>
</feature>
<feature type="compositionally biased region" description="Polar residues" evidence="1">
    <location>
        <begin position="64"/>
        <end position="74"/>
    </location>
</feature>
<evidence type="ECO:0000256" key="1">
    <source>
        <dbReference type="SAM" id="MobiDB-lite"/>
    </source>
</evidence>
<feature type="region of interest" description="Disordered" evidence="1">
    <location>
        <begin position="64"/>
        <end position="206"/>
    </location>
</feature>
<evidence type="ECO:0000313" key="3">
    <source>
        <dbReference type="EMBL" id="KAK3550685.1"/>
    </source>
</evidence>